<evidence type="ECO:0000313" key="1">
    <source>
        <dbReference type="EMBL" id="QYT03404.1"/>
    </source>
</evidence>
<organism evidence="1 2">
    <name type="scientific">Trichoderma simmonsii</name>
    <dbReference type="NCBI Taxonomy" id="1491479"/>
    <lineage>
        <taxon>Eukaryota</taxon>
        <taxon>Fungi</taxon>
        <taxon>Dikarya</taxon>
        <taxon>Ascomycota</taxon>
        <taxon>Pezizomycotina</taxon>
        <taxon>Sordariomycetes</taxon>
        <taxon>Hypocreomycetidae</taxon>
        <taxon>Hypocreales</taxon>
        <taxon>Hypocreaceae</taxon>
        <taxon>Trichoderma</taxon>
    </lineage>
</organism>
<reference evidence="1 2" key="1">
    <citation type="journal article" date="2021" name="BMC Genomics">
        <title>Telomere-to-telomere genome assembly of asparaginase-producing Trichoderma simmonsii.</title>
        <authorList>
            <person name="Chung D."/>
            <person name="Kwon Y.M."/>
            <person name="Yang Y."/>
        </authorList>
    </citation>
    <scope>NUCLEOTIDE SEQUENCE [LARGE SCALE GENOMIC DNA]</scope>
    <source>
        <strain evidence="1 2">GH-Sj1</strain>
    </source>
</reference>
<dbReference type="EMBL" id="CP075868">
    <property type="protein sequence ID" value="QYT03404.1"/>
    <property type="molecule type" value="Genomic_DNA"/>
</dbReference>
<proteinExistence type="predicted"/>
<sequence>MSAIDAQIKVKVYKSAIMGTSDVNSGEISAPSGGVLPGSITAMSYKVFAAGESDKFATLESVLQTKHVLENIKPITNLKMNNSAVLETEFTKG</sequence>
<evidence type="ECO:0000313" key="2">
    <source>
        <dbReference type="Proteomes" id="UP000826661"/>
    </source>
</evidence>
<protein>
    <submittedName>
        <fullName evidence="1">Uncharacterized protein</fullName>
    </submittedName>
</protein>
<dbReference type="Proteomes" id="UP000826661">
    <property type="component" value="Chromosome V"/>
</dbReference>
<dbReference type="AlphaFoldDB" id="A0A8G0LJD6"/>
<accession>A0A8G0LJD6</accession>
<name>A0A8G0LJD6_9HYPO</name>
<gene>
    <name evidence="1" type="ORF">H0G86_010366</name>
</gene>
<keyword evidence="2" id="KW-1185">Reference proteome</keyword>